<comment type="caution">
    <text evidence="3">The sequence shown here is derived from an EMBL/GenBank/DDBJ whole genome shotgun (WGS) entry which is preliminary data.</text>
</comment>
<evidence type="ECO:0000313" key="1">
    <source>
        <dbReference type="EMBL" id="ECZ5303920.1"/>
    </source>
</evidence>
<dbReference type="EMBL" id="AAMBTZ010000049">
    <property type="protein sequence ID" value="EDF7399103.1"/>
    <property type="molecule type" value="Genomic_DNA"/>
</dbReference>
<evidence type="ECO:0000313" key="4">
    <source>
        <dbReference type="EMBL" id="TRI62951.1"/>
    </source>
</evidence>
<sequence>MLLDGGFALSSLQKVHKHRPGKRRSATGQIAGGYLFQRNVIKPFSRAISDENVITLHCKYCIYVYWKTNAIFYFNFALLT</sequence>
<proteinExistence type="predicted"/>
<evidence type="ECO:0000313" key="3">
    <source>
        <dbReference type="EMBL" id="HAB5646000.1"/>
    </source>
</evidence>
<reference evidence="4 5" key="4">
    <citation type="journal article" date="2019" name="Appl. Environ. Microbiol.">
        <title>Clinically Unreported Salmonellosis Outbreak Detected via Comparative Genomic Analysis of Municipal Wastewater Salmonella Isolates.</title>
        <authorList>
            <person name="Diemert S."/>
            <person name="Yan T."/>
        </authorList>
    </citation>
    <scope>NUCLEOTIDE SEQUENCE [LARGE SCALE GENOMIC DNA]</scope>
    <source>
        <strain evidence="4 5">HIY0083</strain>
    </source>
</reference>
<name>A0A3G3E4Y2_SALET</name>
<evidence type="ECO:0000313" key="2">
    <source>
        <dbReference type="EMBL" id="EDF7399103.1"/>
    </source>
</evidence>
<dbReference type="EMBL" id="DAAHDG010000011">
    <property type="protein sequence ID" value="HAB5646000.1"/>
    <property type="molecule type" value="Genomic_DNA"/>
</dbReference>
<dbReference type="EMBL" id="AALGYW010000018">
    <property type="protein sequence ID" value="ECZ5303920.1"/>
    <property type="molecule type" value="Genomic_DNA"/>
</dbReference>
<organism evidence="3">
    <name type="scientific">Salmonella enterica subsp. enterica serovar Tennessee</name>
    <dbReference type="NCBI Taxonomy" id="143221"/>
    <lineage>
        <taxon>Bacteria</taxon>
        <taxon>Pseudomonadati</taxon>
        <taxon>Pseudomonadota</taxon>
        <taxon>Gammaproteobacteria</taxon>
        <taxon>Enterobacterales</taxon>
        <taxon>Enterobacteriaceae</taxon>
        <taxon>Salmonella</taxon>
    </lineage>
</organism>
<protein>
    <submittedName>
        <fullName evidence="3">Uncharacterized protein</fullName>
    </submittedName>
</protein>
<dbReference type="Proteomes" id="UP000315048">
    <property type="component" value="Unassembled WGS sequence"/>
</dbReference>
<dbReference type="EMBL" id="VCWZ02000007">
    <property type="protein sequence ID" value="TRI62951.1"/>
    <property type="molecule type" value="Genomic_DNA"/>
</dbReference>
<accession>A0A3G3E4Y2</accession>
<reference evidence="1" key="2">
    <citation type="submission" date="2018-07" db="EMBL/GenBank/DDBJ databases">
        <authorList>
            <consortium name="GenomeTrakr network: Whole genome sequencing for foodborne pathogen traceback"/>
        </authorList>
    </citation>
    <scope>NUCLEOTIDE SEQUENCE</scope>
    <source>
        <strain evidence="1">FDA00001071</strain>
    </source>
</reference>
<reference evidence="3" key="5">
    <citation type="submission" date="2019-10" db="EMBL/GenBank/DDBJ databases">
        <authorList>
            <consortium name="NCBI Pathogen Detection Project"/>
        </authorList>
    </citation>
    <scope>NUCLEOTIDE SEQUENCE</scope>
    <source>
        <strain evidence="3">Salmonella enterica</strain>
    </source>
</reference>
<reference evidence="2" key="3">
    <citation type="submission" date="2018-07" db="EMBL/GenBank/DDBJ databases">
        <authorList>
            <consortium name="PulseNet: The National Subtyping Network for Foodborne Disease Surveillance"/>
            <person name="Tarr C.L."/>
            <person name="Trees E."/>
            <person name="Katz L.S."/>
            <person name="Carleton-Romer H.A."/>
            <person name="Stroika S."/>
            <person name="Kucerova Z."/>
            <person name="Roache K.F."/>
            <person name="Sabol A.L."/>
            <person name="Besser J."/>
            <person name="Gerner-Smidt P."/>
        </authorList>
    </citation>
    <scope>NUCLEOTIDE SEQUENCE</scope>
    <source>
        <strain evidence="2">PNUSAS008386</strain>
    </source>
</reference>
<dbReference type="AlphaFoldDB" id="A0A3G3E4Y2"/>
<gene>
    <name evidence="1" type="ORF">AHW86_20915</name>
    <name evidence="2" type="ORF">B1277_19820</name>
    <name evidence="4" type="ORF">FG623_016825</name>
    <name evidence="3" type="ORF">GB216_18550</name>
</gene>
<reference evidence="3" key="1">
    <citation type="journal article" date="2018" name="Genome Biol.">
        <title>SKESA: strategic k-mer extension for scrupulous assemblies.</title>
        <authorList>
            <person name="Souvorov A."/>
            <person name="Agarwala R."/>
            <person name="Lipman D.J."/>
        </authorList>
    </citation>
    <scope>NUCLEOTIDE SEQUENCE</scope>
    <source>
        <strain evidence="3">Salmonella enterica</strain>
    </source>
</reference>
<evidence type="ECO:0000313" key="5">
    <source>
        <dbReference type="Proteomes" id="UP000315048"/>
    </source>
</evidence>